<name>A0A0F9WC87_9ZZZZ</name>
<comment type="caution">
    <text evidence="1">The sequence shown here is derived from an EMBL/GenBank/DDBJ whole genome shotgun (WGS) entry which is preliminary data.</text>
</comment>
<sequence>MIRGFFAFWKALSWANKQRKGGEKFGVNYFSDARMHIWRLGLERIGRALEKGDLGNVPPIVKWFLGRTRIDNKIGHAIQVLLKSDKLATGDKALNHPYQTH</sequence>
<evidence type="ECO:0000313" key="1">
    <source>
        <dbReference type="EMBL" id="KKN75788.1"/>
    </source>
</evidence>
<dbReference type="EMBL" id="LAZR01000303">
    <property type="protein sequence ID" value="KKN75788.1"/>
    <property type="molecule type" value="Genomic_DNA"/>
</dbReference>
<reference evidence="1" key="1">
    <citation type="journal article" date="2015" name="Nature">
        <title>Complex archaea that bridge the gap between prokaryotes and eukaryotes.</title>
        <authorList>
            <person name="Spang A."/>
            <person name="Saw J.H."/>
            <person name="Jorgensen S.L."/>
            <person name="Zaremba-Niedzwiedzka K."/>
            <person name="Martijn J."/>
            <person name="Lind A.E."/>
            <person name="van Eijk R."/>
            <person name="Schleper C."/>
            <person name="Guy L."/>
            <person name="Ettema T.J."/>
        </authorList>
    </citation>
    <scope>NUCLEOTIDE SEQUENCE</scope>
</reference>
<proteinExistence type="predicted"/>
<gene>
    <name evidence="1" type="ORF">LCGC14_0376640</name>
</gene>
<organism evidence="1">
    <name type="scientific">marine sediment metagenome</name>
    <dbReference type="NCBI Taxonomy" id="412755"/>
    <lineage>
        <taxon>unclassified sequences</taxon>
        <taxon>metagenomes</taxon>
        <taxon>ecological metagenomes</taxon>
    </lineage>
</organism>
<dbReference type="AlphaFoldDB" id="A0A0F9WC87"/>
<protein>
    <submittedName>
        <fullName evidence="1">Uncharacterized protein</fullName>
    </submittedName>
</protein>
<accession>A0A0F9WC87</accession>